<proteinExistence type="predicted"/>
<evidence type="ECO:0000313" key="2">
    <source>
        <dbReference type="EMBL" id="GIY33951.1"/>
    </source>
</evidence>
<protein>
    <submittedName>
        <fullName evidence="2">Uncharacterized protein</fullName>
    </submittedName>
</protein>
<comment type="caution">
    <text evidence="2">The sequence shown here is derived from an EMBL/GenBank/DDBJ whole genome shotgun (WGS) entry which is preliminary data.</text>
</comment>
<feature type="compositionally biased region" description="Basic and acidic residues" evidence="1">
    <location>
        <begin position="110"/>
        <end position="121"/>
    </location>
</feature>
<evidence type="ECO:0000256" key="1">
    <source>
        <dbReference type="SAM" id="MobiDB-lite"/>
    </source>
</evidence>
<name>A0AAV4SL60_CAEEX</name>
<dbReference type="EMBL" id="BPLR01009712">
    <property type="protein sequence ID" value="GIY33951.1"/>
    <property type="molecule type" value="Genomic_DNA"/>
</dbReference>
<feature type="region of interest" description="Disordered" evidence="1">
    <location>
        <begin position="53"/>
        <end position="156"/>
    </location>
</feature>
<keyword evidence="3" id="KW-1185">Reference proteome</keyword>
<dbReference type="AlphaFoldDB" id="A0AAV4SL60"/>
<feature type="compositionally biased region" description="Basic and acidic residues" evidence="1">
    <location>
        <begin position="53"/>
        <end position="62"/>
    </location>
</feature>
<feature type="non-terminal residue" evidence="2">
    <location>
        <position position="156"/>
    </location>
</feature>
<sequence>MKTSKNSIRHLDYRYIIIVNESSFQTAVTAVNIANGFSCTPTALDMIDLEHMPEDADSDHPVGMRPSLSPPPLNAPLPPSKGPLLPLRRGGPLANGSSSPRPPLASMGPRPEKPRRGEDPRVPAAQRHRRHLSGPVGARAPSKETRRAPQNPRPSL</sequence>
<feature type="compositionally biased region" description="Low complexity" evidence="1">
    <location>
        <begin position="82"/>
        <end position="92"/>
    </location>
</feature>
<dbReference type="Proteomes" id="UP001054945">
    <property type="component" value="Unassembled WGS sequence"/>
</dbReference>
<organism evidence="2 3">
    <name type="scientific">Caerostris extrusa</name>
    <name type="common">Bark spider</name>
    <name type="synonym">Caerostris bankana</name>
    <dbReference type="NCBI Taxonomy" id="172846"/>
    <lineage>
        <taxon>Eukaryota</taxon>
        <taxon>Metazoa</taxon>
        <taxon>Ecdysozoa</taxon>
        <taxon>Arthropoda</taxon>
        <taxon>Chelicerata</taxon>
        <taxon>Arachnida</taxon>
        <taxon>Araneae</taxon>
        <taxon>Araneomorphae</taxon>
        <taxon>Entelegynae</taxon>
        <taxon>Araneoidea</taxon>
        <taxon>Araneidae</taxon>
        <taxon>Caerostris</taxon>
    </lineage>
</organism>
<gene>
    <name evidence="2" type="ORF">CEXT_615701</name>
</gene>
<reference evidence="2 3" key="1">
    <citation type="submission" date="2021-06" db="EMBL/GenBank/DDBJ databases">
        <title>Caerostris extrusa draft genome.</title>
        <authorList>
            <person name="Kono N."/>
            <person name="Arakawa K."/>
        </authorList>
    </citation>
    <scope>NUCLEOTIDE SEQUENCE [LARGE SCALE GENOMIC DNA]</scope>
</reference>
<feature type="compositionally biased region" description="Pro residues" evidence="1">
    <location>
        <begin position="68"/>
        <end position="81"/>
    </location>
</feature>
<evidence type="ECO:0000313" key="3">
    <source>
        <dbReference type="Proteomes" id="UP001054945"/>
    </source>
</evidence>
<accession>A0AAV4SL60</accession>